<dbReference type="SUPFAM" id="SSF54106">
    <property type="entry name" value="LysM domain"/>
    <property type="match status" value="2"/>
</dbReference>
<gene>
    <name evidence="2" type="ordered locus">STHERM_c18450</name>
</gene>
<dbReference type="PaxDb" id="665571-STHERM_c18450"/>
<dbReference type="Pfam" id="PF01464">
    <property type="entry name" value="SLT"/>
    <property type="match status" value="1"/>
</dbReference>
<dbReference type="CDD" id="cd16894">
    <property type="entry name" value="MltD-like"/>
    <property type="match status" value="1"/>
</dbReference>
<evidence type="ECO:0000313" key="3">
    <source>
        <dbReference type="Proteomes" id="UP000001296"/>
    </source>
</evidence>
<proteinExistence type="predicted"/>
<dbReference type="eggNOG" id="COG1388">
    <property type="taxonomic scope" value="Bacteria"/>
</dbReference>
<dbReference type="PANTHER" id="PTHR33734">
    <property type="entry name" value="LYSM DOMAIN-CONTAINING GPI-ANCHORED PROTEIN 2"/>
    <property type="match status" value="1"/>
</dbReference>
<dbReference type="InterPro" id="IPR018392">
    <property type="entry name" value="LysM"/>
</dbReference>
<dbReference type="KEGG" id="sta:STHERM_c18450"/>
<dbReference type="Gene3D" id="1.10.530.10">
    <property type="match status" value="1"/>
</dbReference>
<evidence type="ECO:0000259" key="1">
    <source>
        <dbReference type="PROSITE" id="PS51782"/>
    </source>
</evidence>
<dbReference type="Proteomes" id="UP000001296">
    <property type="component" value="Chromosome"/>
</dbReference>
<dbReference type="eggNOG" id="COG0741">
    <property type="taxonomic scope" value="Bacteria"/>
</dbReference>
<reference key="1">
    <citation type="submission" date="2009-08" db="EMBL/GenBank/DDBJ databases">
        <title>The genome sequence of Spirochaeta thermophila DSM6192.</title>
        <authorList>
            <person name="Angelov A."/>
            <person name="Mientus M."/>
            <person name="Wittenberg S."/>
            <person name="Lehmann R."/>
            <person name="Liesegang H."/>
            <person name="Daniel R."/>
            <person name="Liebl W."/>
        </authorList>
    </citation>
    <scope>NUCLEOTIDE SEQUENCE</scope>
    <source>
        <strain>DSM 6192</strain>
    </source>
</reference>
<dbReference type="CAZy" id="CBM50">
    <property type="family name" value="Carbohydrate-Binding Module Family 50"/>
</dbReference>
<evidence type="ECO:0000313" key="2">
    <source>
        <dbReference type="EMBL" id="ADN02780.1"/>
    </source>
</evidence>
<dbReference type="Gene3D" id="3.10.350.10">
    <property type="entry name" value="LysM domain"/>
    <property type="match status" value="2"/>
</dbReference>
<feature type="domain" description="LysM" evidence="1">
    <location>
        <begin position="401"/>
        <end position="445"/>
    </location>
</feature>
<organism evidence="2 3">
    <name type="scientific">Winmispira thermophila (strain ATCC 49972 / DSM 6192 / RI 19.B1)</name>
    <name type="common">Spirochaeta thermophila</name>
    <dbReference type="NCBI Taxonomy" id="665571"/>
    <lineage>
        <taxon>Bacteria</taxon>
        <taxon>Pseudomonadati</taxon>
        <taxon>Spirochaetota</taxon>
        <taxon>Spirochaetia</taxon>
        <taxon>Winmispirales</taxon>
        <taxon>Winmispiraceae</taxon>
        <taxon>Winmispira</taxon>
    </lineage>
</organism>
<dbReference type="CDD" id="cd00118">
    <property type="entry name" value="LysM"/>
    <property type="match status" value="2"/>
</dbReference>
<dbReference type="InterPro" id="IPR036779">
    <property type="entry name" value="LysM_dom_sf"/>
</dbReference>
<dbReference type="PANTHER" id="PTHR33734:SF22">
    <property type="entry name" value="MEMBRANE-BOUND LYTIC MUREIN TRANSGLYCOSYLASE D"/>
    <property type="match status" value="1"/>
</dbReference>
<dbReference type="Pfam" id="PF01476">
    <property type="entry name" value="LysM"/>
    <property type="match status" value="2"/>
</dbReference>
<dbReference type="GO" id="GO:0008932">
    <property type="term" value="F:lytic endotransglycosylase activity"/>
    <property type="evidence" value="ECO:0007669"/>
    <property type="project" value="TreeGrafter"/>
</dbReference>
<accession>E0RPJ8</accession>
<dbReference type="HOGENOM" id="CLU_009520_1_0_12"/>
<dbReference type="InterPro" id="IPR023346">
    <property type="entry name" value="Lysozyme-like_dom_sf"/>
</dbReference>
<reference evidence="2 3" key="2">
    <citation type="journal article" date="2010" name="J. Bacteriol.">
        <title>Genome sequence of the polysaccharide-degrading, thermophilic anaerobe Spirochaeta thermophila DSM 6192.</title>
        <authorList>
            <person name="Angelov A."/>
            <person name="Liebl S."/>
            <person name="Ballschmiter M."/>
            <person name="Bomeke M."/>
            <person name="Lehmann R."/>
            <person name="Liesegang H."/>
            <person name="Daniel R."/>
            <person name="Liebl W."/>
        </authorList>
    </citation>
    <scope>NUCLEOTIDE SEQUENCE [LARGE SCALE GENOMIC DNA]</scope>
    <source>
        <strain evidence="3">ATCC 49972 / DSM 6192 / RI 19.B1</strain>
    </source>
</reference>
<dbReference type="CAZy" id="GH23">
    <property type="family name" value="Glycoside Hydrolase Family 23"/>
</dbReference>
<dbReference type="PROSITE" id="PS51782">
    <property type="entry name" value="LYSM"/>
    <property type="match status" value="2"/>
</dbReference>
<feature type="domain" description="LysM" evidence="1">
    <location>
        <begin position="336"/>
        <end position="380"/>
    </location>
</feature>
<name>E0RPJ8_WINT6</name>
<dbReference type="SUPFAM" id="SSF53955">
    <property type="entry name" value="Lysozyme-like"/>
    <property type="match status" value="1"/>
</dbReference>
<dbReference type="InterPro" id="IPR008258">
    <property type="entry name" value="Transglycosylase_SLT_dom_1"/>
</dbReference>
<dbReference type="SMART" id="SM00257">
    <property type="entry name" value="LysM"/>
    <property type="match status" value="2"/>
</dbReference>
<dbReference type="AlphaFoldDB" id="E0RPJ8"/>
<sequence>MVVQDKRLVSLLQAGELSFRSRHRRKVGMGRYLFRREVLVCILISAALLPGDEAPSRPLRTGPAEVPSWSHHAGPRGYTLRVPPHPLIEAERKRLLSKEGITWLARSLERARPFWHFISLSIMEAGLPWELVYLPVVESAYNVHAVSRSGAVGLWQFMENSMHPWLTKNEWIDERRDFVLSTRAALEKLSYNYSVLGDWLLALAAYNCGLNRMLSIIHLTGLKDYFALAEGGHLPRQTTHYVARFIAVVETASQAARHGLPISWEEPWEWEGLSVDRPVSLRLLSERTGVPLDILEEANASFLLGIAPPSSVIRIPRHHATAVREALESVPLLDITLHTVRTGDTLSALSRYYGVPLSLLYLYNPDVRPRALTPGMTIIIPLVSPRTPPPPATLPASLRWEHHTVQEGESLWRIARTYGSTVEWIALANGLSPSAVIHPGMRLKIPVPLVEE</sequence>
<dbReference type="EMBL" id="CP001698">
    <property type="protein sequence ID" value="ADN02780.1"/>
    <property type="molecule type" value="Genomic_DNA"/>
</dbReference>
<protein>
    <submittedName>
        <fullName evidence="2">Transglycosylase, SLT family</fullName>
    </submittedName>
</protein>